<evidence type="ECO:0000313" key="2">
    <source>
        <dbReference type="Proteomes" id="UP000821865"/>
    </source>
</evidence>
<accession>A0ACB8CZW5</accession>
<dbReference type="Proteomes" id="UP000821865">
    <property type="component" value="Chromosome 4"/>
</dbReference>
<keyword evidence="2" id="KW-1185">Reference proteome</keyword>
<comment type="caution">
    <text evidence="1">The sequence shown here is derived from an EMBL/GenBank/DDBJ whole genome shotgun (WGS) entry which is preliminary data.</text>
</comment>
<gene>
    <name evidence="1" type="ORF">HPB49_021571</name>
</gene>
<reference evidence="1" key="1">
    <citation type="submission" date="2020-05" db="EMBL/GenBank/DDBJ databases">
        <title>Large-scale comparative analyses of tick genomes elucidate their genetic diversity and vector capacities.</title>
        <authorList>
            <person name="Jia N."/>
            <person name="Wang J."/>
            <person name="Shi W."/>
            <person name="Du L."/>
            <person name="Sun Y."/>
            <person name="Zhan W."/>
            <person name="Jiang J."/>
            <person name="Wang Q."/>
            <person name="Zhang B."/>
            <person name="Ji P."/>
            <person name="Sakyi L.B."/>
            <person name="Cui X."/>
            <person name="Yuan T."/>
            <person name="Jiang B."/>
            <person name="Yang W."/>
            <person name="Lam T.T.-Y."/>
            <person name="Chang Q."/>
            <person name="Ding S."/>
            <person name="Wang X."/>
            <person name="Zhu J."/>
            <person name="Ruan X."/>
            <person name="Zhao L."/>
            <person name="Wei J."/>
            <person name="Que T."/>
            <person name="Du C."/>
            <person name="Cheng J."/>
            <person name="Dai P."/>
            <person name="Han X."/>
            <person name="Huang E."/>
            <person name="Gao Y."/>
            <person name="Liu J."/>
            <person name="Shao H."/>
            <person name="Ye R."/>
            <person name="Li L."/>
            <person name="Wei W."/>
            <person name="Wang X."/>
            <person name="Wang C."/>
            <person name="Yang T."/>
            <person name="Huo Q."/>
            <person name="Li W."/>
            <person name="Guo W."/>
            <person name="Chen H."/>
            <person name="Zhou L."/>
            <person name="Ni X."/>
            <person name="Tian J."/>
            <person name="Zhou Y."/>
            <person name="Sheng Y."/>
            <person name="Liu T."/>
            <person name="Pan Y."/>
            <person name="Xia L."/>
            <person name="Li J."/>
            <person name="Zhao F."/>
            <person name="Cao W."/>
        </authorList>
    </citation>
    <scope>NUCLEOTIDE SEQUENCE</scope>
    <source>
        <strain evidence="1">Dsil-2018</strain>
    </source>
</reference>
<protein>
    <submittedName>
        <fullName evidence="1">Uncharacterized protein</fullName>
    </submittedName>
</protein>
<sequence length="458" mass="52084">MHAPRGRVLSRLGDKEEDVKKSALPNESSQSKEQQLRSSYSNCCVQLVRRPKWASLLLDSRPIAARGVGSARRQQGASTVPEQSWPRSSRRYVYSHPLRFRRQHLSLVFKTAEDMAGVRRVSSCMLGVGVVQLLIACVGAAPAGGDAVAFGYAVTARQSRNVVQPSLGQRHAALARTEQAAPRSEFCSVDWGQGSDILKIQRKGLPLEVLEKAMPHLKPGGRWFPTQCKARHRVALVVPYRDRLNNLQAFLQHMHPFLQRQQLDYGIYLVEQNGTGDFNRAKLLNVGYEIAKAMDGYDCFIFHDVDLLPENKRNEYACKEGGPFHMTTCTDTMKYKPFYETIFGGVCALRSDHVEKVNGFSNVFWGWGGEDDDMSIRLRFSGFNIVRNNCTVGRYTALRHGVQRANPKRMRLIRRSFFRIYKDGLNTLKYRVLDIVFKKLFTHIKVDLFQKILTRPTE</sequence>
<proteinExistence type="predicted"/>
<organism evidence="1 2">
    <name type="scientific">Dermacentor silvarum</name>
    <name type="common">Tick</name>
    <dbReference type="NCBI Taxonomy" id="543639"/>
    <lineage>
        <taxon>Eukaryota</taxon>
        <taxon>Metazoa</taxon>
        <taxon>Ecdysozoa</taxon>
        <taxon>Arthropoda</taxon>
        <taxon>Chelicerata</taxon>
        <taxon>Arachnida</taxon>
        <taxon>Acari</taxon>
        <taxon>Parasitiformes</taxon>
        <taxon>Ixodida</taxon>
        <taxon>Ixodoidea</taxon>
        <taxon>Ixodidae</taxon>
        <taxon>Rhipicephalinae</taxon>
        <taxon>Dermacentor</taxon>
    </lineage>
</organism>
<dbReference type="EMBL" id="CM023473">
    <property type="protein sequence ID" value="KAH7954762.1"/>
    <property type="molecule type" value="Genomic_DNA"/>
</dbReference>
<name>A0ACB8CZW5_DERSI</name>
<evidence type="ECO:0000313" key="1">
    <source>
        <dbReference type="EMBL" id="KAH7954762.1"/>
    </source>
</evidence>